<evidence type="ECO:0000313" key="1">
    <source>
        <dbReference type="EMBL" id="THF50622.1"/>
    </source>
</evidence>
<accession>A0A4S3ZXK2</accession>
<protein>
    <submittedName>
        <fullName evidence="1">Uncharacterized protein</fullName>
    </submittedName>
</protein>
<gene>
    <name evidence="1" type="ORF">E6C50_10390</name>
</gene>
<proteinExistence type="predicted"/>
<name>A0A4S3ZXK2_9FLAO</name>
<dbReference type="AlphaFoldDB" id="A0A4S3ZXK2"/>
<organism evidence="1 2">
    <name type="scientific">Flavobacterium supellecticarium</name>
    <dbReference type="NCBI Taxonomy" id="2565924"/>
    <lineage>
        <taxon>Bacteria</taxon>
        <taxon>Pseudomonadati</taxon>
        <taxon>Bacteroidota</taxon>
        <taxon>Flavobacteriia</taxon>
        <taxon>Flavobacteriales</taxon>
        <taxon>Flavobacteriaceae</taxon>
        <taxon>Flavobacterium</taxon>
    </lineage>
</organism>
<sequence length="68" mass="7763">MQELKFKISPGTIRKVNRMLIANNDVRSENVGNYKGVITVKTIIDGIVRIREISREEINEAYGKSLNE</sequence>
<comment type="caution">
    <text evidence="1">The sequence shown here is derived from an EMBL/GenBank/DDBJ whole genome shotgun (WGS) entry which is preliminary data.</text>
</comment>
<keyword evidence="2" id="KW-1185">Reference proteome</keyword>
<dbReference type="RefSeq" id="WP_136403163.1">
    <property type="nucleotide sequence ID" value="NZ_SSNZ01000003.1"/>
</dbReference>
<dbReference type="Proteomes" id="UP000307507">
    <property type="component" value="Unassembled WGS sequence"/>
</dbReference>
<dbReference type="EMBL" id="SSNZ01000003">
    <property type="protein sequence ID" value="THF50622.1"/>
    <property type="molecule type" value="Genomic_DNA"/>
</dbReference>
<evidence type="ECO:0000313" key="2">
    <source>
        <dbReference type="Proteomes" id="UP000307507"/>
    </source>
</evidence>
<reference evidence="1 2" key="1">
    <citation type="submission" date="2019-04" db="EMBL/GenBank/DDBJ databases">
        <title>Flavobacterium sp. nov. isolated from construction timber.</title>
        <authorList>
            <person name="Lin S.-Y."/>
            <person name="Chang C.-T."/>
            <person name="Young C.-C."/>
        </authorList>
    </citation>
    <scope>NUCLEOTIDE SEQUENCE [LARGE SCALE GENOMIC DNA]</scope>
    <source>
        <strain evidence="1 2">CC-CTC003</strain>
    </source>
</reference>